<organism evidence="5 7">
    <name type="scientific">Schistosoma margrebowiei</name>
    <dbReference type="NCBI Taxonomy" id="48269"/>
    <lineage>
        <taxon>Eukaryota</taxon>
        <taxon>Metazoa</taxon>
        <taxon>Spiralia</taxon>
        <taxon>Lophotrochozoa</taxon>
        <taxon>Platyhelminthes</taxon>
        <taxon>Trematoda</taxon>
        <taxon>Digenea</taxon>
        <taxon>Strigeidida</taxon>
        <taxon>Schistosomatoidea</taxon>
        <taxon>Schistosomatidae</taxon>
        <taxon>Schistosoma</taxon>
    </lineage>
</organism>
<accession>A0AA84ZTE8</accession>
<dbReference type="WBParaSite" id="SMRG1_45370.4">
    <property type="protein sequence ID" value="SMRG1_45370.4"/>
    <property type="gene ID" value="SMRG1_45370"/>
</dbReference>
<evidence type="ECO:0000313" key="6">
    <source>
        <dbReference type="WBParaSite" id="SMRG1_45370.3"/>
    </source>
</evidence>
<evidence type="ECO:0000259" key="3">
    <source>
        <dbReference type="Pfam" id="PF24816"/>
    </source>
</evidence>
<reference evidence="6 7" key="1">
    <citation type="submission" date="2023-11" db="UniProtKB">
        <authorList>
            <consortium name="WormBaseParasite"/>
        </authorList>
    </citation>
    <scope>IDENTIFICATION</scope>
</reference>
<evidence type="ECO:0000259" key="4">
    <source>
        <dbReference type="Pfam" id="PF25249"/>
    </source>
</evidence>
<evidence type="ECO:0000259" key="1">
    <source>
        <dbReference type="Pfam" id="PF24291"/>
    </source>
</evidence>
<dbReference type="GO" id="GO:0005737">
    <property type="term" value="C:cytoplasm"/>
    <property type="evidence" value="ECO:0007669"/>
    <property type="project" value="UniProtKB-SubCell"/>
</dbReference>
<dbReference type="Pfam" id="PF24507">
    <property type="entry name" value="Ig_CFAP65_4th"/>
    <property type="match status" value="1"/>
</dbReference>
<dbReference type="WBParaSite" id="SMRG1_45370.3">
    <property type="protein sequence ID" value="SMRG1_45370.3"/>
    <property type="gene ID" value="SMRG1_45370"/>
</dbReference>
<feature type="domain" description="CFAP65 fourth Ig-like" evidence="2">
    <location>
        <begin position="43"/>
        <end position="148"/>
    </location>
</feature>
<evidence type="ECO:0008006" key="8">
    <source>
        <dbReference type="Google" id="ProtNLM"/>
    </source>
</evidence>
<dbReference type="GO" id="GO:0031514">
    <property type="term" value="C:motile cilium"/>
    <property type="evidence" value="ECO:0007669"/>
    <property type="project" value="UniProtKB-SubCell"/>
</dbReference>
<dbReference type="InterPro" id="IPR013783">
    <property type="entry name" value="Ig-like_fold"/>
</dbReference>
<evidence type="ECO:0000313" key="7">
    <source>
        <dbReference type="WBParaSite" id="SMRG1_45370.4"/>
    </source>
</evidence>
<dbReference type="PANTHER" id="PTHR46127">
    <property type="entry name" value="CILIA- AND FLAGELLA-ASSOCIATED PROTEIN 65"/>
    <property type="match status" value="1"/>
</dbReference>
<sequence length="1570" mass="181657">MTKAYDIGYFKTCSLNGYGETMKKCTGKSKDVNIQLSTNYCTFPITKIGELQHQIVNIINHSNCSTVYELLTGQSKIYTNQNDQSCTIVSTVFPIIKGLSNGIIKSKETLQLIIGFYPQVAGHFYRRFTLLVCNQEPQFLHLFGTCHDLIERPPHLKPKHLMNMELCNQQLNNQIDVFQKDDDDHQQNGYEIYSEMMQSSEIMINPPLLSLNYTTWDFTSNSDLLSKALLCAEQLNKSMNQGLELNLEHLAIRNTLIVQNFTNNVMLIHWSLNKQINFNHQVNGYNEYEKKINSFRIEPISKELAPNSSTEFTILFTPANICHYYYQQFEGFAMYKNQKDNSLISSEKIKPPHCLLVNCYGHTFPSNKQSFTPYYEINKSTIIFDPIEYCENKFDSISLYNKSEYPLLLQHKNLKKCLNYENFDENILNIQLIPSITLIPPNSYKVIVFQCETNLSYAEIKKKMATREDKIILKGLEIVSMNQQPKHEWRIPIEINFTTANIILENDGELYFVPTHVGAYTQKKFNITNVSPYKIEFCWEIISDDKTELEVHPNKGFLLPNEKQSQMWTFHPTQVTNCVFKPRLRYWRLNQFKNYSNNQNFNEYSSEIKQKELRVITMSGNVQLSIDPETITCHPLLVNTSASYKINFHNRSIISTHFCTIIKPLYHESNQNLKLDEFITLNTNENLISGHSTKSITINICPKSKGSFCFHLFYRLYTTNEIISNKKNTNKMIDGINNKSDNTRKYLTEEILATTIFVESVYPTLRITDIHGSGSLNNTSPVELWRSLDIDSLNISLESDPTEYELKDTINSRPLYRDHPKSLDCRGPEFDLFIGTSVVAKNAEINNSKALLCFLVENSGLIEVDFAFMFPEDLRIELPTWAESGHYEEAELQQLHIENHSLIDIQPRRCLLKSGEYSEIMITYKHNLSGCHQLPIVWKINGGREIKLNMIGVTLPLNQPYLQLMNRKYILNPTPIGLGDYRLGYLYQMKLKNPSSKTIRFHLSPIQWFMNESIIINKELKKSEINEKLIEYDLPILYCIQNQGLIQSNGLYILDWRFRPIEAKTYTAYCYIHIVDAELPSVTNQSVYSDTILLELVAIGYDPKQLGPKEIIANPQCVRIPTAIENHIISLDRNPQSIIKSNNGNMDEDDLTFRNFPPLARRIKTPIDSWVSLSHHLIELHRIIIGTRCRRLIHMTNRFSSDINRLPVNNRSVYRFRWFTESPNDMEIVNINPRIGRIKPGQTIQELITFTASGLPRFTEINLICELIDEHEENKYCEELKAWQSEIDRLKVEFTITDNDLRKKKAKSEAISSESDEIDIDEFCQKCPKPIHTKPVYVYLTISAEIINDEAAKIYGVNDEGKTSFIDYAQFFNSNHSAAKAIRSTKIQDHIWNLHQQLFTDLITSLIDSLIFNNEFVQIIQNIVIPSENIINASSSSLNNNEIIVDDDDNDDDPVPLWIQIKSDNCYKPNELPINYINDIDKTTNQLNNWIPEIVQEKTNRQDMKSINKESADSICIQNPAIQWLIEDALAGILSNILDEVNEKEFEITTRPRIIALPPMTTLQNKMEDK</sequence>
<proteinExistence type="predicted"/>
<dbReference type="Proteomes" id="UP000050790">
    <property type="component" value="Unassembled WGS sequence"/>
</dbReference>
<protein>
    <recommendedName>
        <fullName evidence="8">Coiled-coil domain-containing protein 108</fullName>
    </recommendedName>
</protein>
<dbReference type="Pfam" id="PF24291">
    <property type="entry name" value="Ig_CFAP65"/>
    <property type="match status" value="1"/>
</dbReference>
<name>A0AA84ZTE8_9TREM</name>
<feature type="domain" description="CFAP65 seventh Ig-like" evidence="4">
    <location>
        <begin position="504"/>
        <end position="575"/>
    </location>
</feature>
<evidence type="ECO:0000313" key="5">
    <source>
        <dbReference type="Proteomes" id="UP000050790"/>
    </source>
</evidence>
<dbReference type="InterPro" id="IPR058536">
    <property type="entry name" value="Ig_CFAP65_4th"/>
</dbReference>
<dbReference type="InterPro" id="IPR057470">
    <property type="entry name" value="Ig_CFAP65_7th"/>
</dbReference>
<dbReference type="Gene3D" id="2.60.40.10">
    <property type="entry name" value="Immunoglobulins"/>
    <property type="match status" value="2"/>
</dbReference>
<dbReference type="Pfam" id="PF24816">
    <property type="entry name" value="Ig_CFAP65__9th"/>
    <property type="match status" value="1"/>
</dbReference>
<dbReference type="InterPro" id="IPR056344">
    <property type="entry name" value="Ig_CFAP65-like_9th"/>
</dbReference>
<feature type="domain" description="CFAP65-like ninth Ig-like" evidence="3">
    <location>
        <begin position="763"/>
        <end position="952"/>
    </location>
</feature>
<evidence type="ECO:0000259" key="2">
    <source>
        <dbReference type="Pfam" id="PF24507"/>
    </source>
</evidence>
<dbReference type="InterPro" id="IPR052614">
    <property type="entry name" value="CFAP65"/>
</dbReference>
<dbReference type="Pfam" id="PF25249">
    <property type="entry name" value="Ig_CFAP65_7th"/>
    <property type="match status" value="1"/>
</dbReference>
<dbReference type="PANTHER" id="PTHR46127:SF1">
    <property type="entry name" value="CILIA- AND FLAGELLA-ASSOCIATED PROTEIN 65"/>
    <property type="match status" value="1"/>
</dbReference>
<dbReference type="InterPro" id="IPR056305">
    <property type="entry name" value="Ig_CFAP65_10th"/>
</dbReference>
<feature type="domain" description="CFAP65 tenth Ig-like" evidence="1">
    <location>
        <begin position="1031"/>
        <end position="1083"/>
    </location>
</feature>